<feature type="transmembrane region" description="Helical" evidence="1">
    <location>
        <begin position="216"/>
        <end position="232"/>
    </location>
</feature>
<dbReference type="EMBL" id="JAESND010000010">
    <property type="protein sequence ID" value="MBM3117390.1"/>
    <property type="molecule type" value="Genomic_DNA"/>
</dbReference>
<feature type="transmembrane region" description="Helical" evidence="1">
    <location>
        <begin position="7"/>
        <end position="23"/>
    </location>
</feature>
<feature type="transmembrane region" description="Helical" evidence="1">
    <location>
        <begin position="238"/>
        <end position="256"/>
    </location>
</feature>
<dbReference type="InterPro" id="IPR029468">
    <property type="entry name" value="O-ag_pol_Wzy"/>
</dbReference>
<feature type="transmembrane region" description="Helical" evidence="1">
    <location>
        <begin position="60"/>
        <end position="80"/>
    </location>
</feature>
<feature type="transmembrane region" description="Helical" evidence="1">
    <location>
        <begin position="415"/>
        <end position="431"/>
    </location>
</feature>
<keyword evidence="1" id="KW-1133">Transmembrane helix</keyword>
<protein>
    <submittedName>
        <fullName evidence="2">O-antigen polysaccharide polymerase Wzy</fullName>
    </submittedName>
</protein>
<feature type="transmembrane region" description="Helical" evidence="1">
    <location>
        <begin position="186"/>
        <end position="209"/>
    </location>
</feature>
<dbReference type="RefSeq" id="WP_203539612.1">
    <property type="nucleotide sequence ID" value="NZ_JAESND010000010.1"/>
</dbReference>
<feature type="transmembrane region" description="Helical" evidence="1">
    <location>
        <begin position="263"/>
        <end position="280"/>
    </location>
</feature>
<reference evidence="2 3" key="1">
    <citation type="submission" date="2021-01" db="EMBL/GenBank/DDBJ databases">
        <title>Draft Genome Sequence and Polyhydroxyalkanoate Biosynthetic Potential of Jeongeupia naejangsanensis Type Strain DSM 24253.</title>
        <authorList>
            <person name="Turrini P."/>
            <person name="Artuso I."/>
            <person name="Lugli G.A."/>
            <person name="Frangipani E."/>
            <person name="Ventura M."/>
            <person name="Visca P."/>
        </authorList>
    </citation>
    <scope>NUCLEOTIDE SEQUENCE [LARGE SCALE GENOMIC DNA]</scope>
    <source>
        <strain evidence="2 3">DSM 24253</strain>
    </source>
</reference>
<feature type="transmembrane region" description="Helical" evidence="1">
    <location>
        <begin position="104"/>
        <end position="126"/>
    </location>
</feature>
<dbReference type="Pfam" id="PF14296">
    <property type="entry name" value="O-ag_pol_Wzy"/>
    <property type="match status" value="1"/>
</dbReference>
<evidence type="ECO:0000313" key="3">
    <source>
        <dbReference type="Proteomes" id="UP000809431"/>
    </source>
</evidence>
<accession>A0ABS2BP35</accession>
<feature type="transmembrane region" description="Helical" evidence="1">
    <location>
        <begin position="29"/>
        <end position="48"/>
    </location>
</feature>
<sequence length="472" mass="53262">MRANRMTLLCIVILLVWVFLYLFNTFTGAAEGASTIFLPTSLVVFLIFEQRAKRPPFDLSIVFLSSCLFFFCVSLILWPLSTLSPTEFSGLVITTFSWQQLDSAAIWVGLSVAISMLTLSVVRRRCVQEEVRKLNFSELDDVHYRSLYKVSVFCIAVSLPAVIMESVQQLRFIQDAGYLALYSDGILVSTTSKVFSYLFNLGFGLTLAFARTRVQFLAPAVLFLIVATIDSLKGARGALLVPLFFVAWFYVARFNIKLKLRTILRNLVLIVAVFAAMTFWRGDGLIAGGVLQFAVDALAAQGRSLQITALYQTIADEVAQYGNYMVFSNLMIPFTSVIHPEIRDAAQSMDQVLYSNNLKHILTYVLNSNYYFAGGGTGGVYIIELLEAGPVFYILLSIGLGWFLAWMPRAMRKPWVRYLSVYLFSTVFYLPRGEFFFNTLIVGKAMFLYLMIVCLYYMYKRLAHGSRTMHGA</sequence>
<feature type="transmembrane region" description="Helical" evidence="1">
    <location>
        <begin position="147"/>
        <end position="166"/>
    </location>
</feature>
<comment type="caution">
    <text evidence="2">The sequence shown here is derived from an EMBL/GenBank/DDBJ whole genome shotgun (WGS) entry which is preliminary data.</text>
</comment>
<organism evidence="2 3">
    <name type="scientific">Jeongeupia naejangsanensis</name>
    <dbReference type="NCBI Taxonomy" id="613195"/>
    <lineage>
        <taxon>Bacteria</taxon>
        <taxon>Pseudomonadati</taxon>
        <taxon>Pseudomonadota</taxon>
        <taxon>Betaproteobacteria</taxon>
        <taxon>Neisseriales</taxon>
        <taxon>Chitinibacteraceae</taxon>
        <taxon>Jeongeupia</taxon>
    </lineage>
</organism>
<keyword evidence="1" id="KW-0812">Transmembrane</keyword>
<evidence type="ECO:0000313" key="2">
    <source>
        <dbReference type="EMBL" id="MBM3117390.1"/>
    </source>
</evidence>
<name>A0ABS2BP35_9NEIS</name>
<keyword evidence="3" id="KW-1185">Reference proteome</keyword>
<gene>
    <name evidence="2" type="primary">wzy</name>
    <name evidence="2" type="ORF">JMJ54_16260</name>
</gene>
<evidence type="ECO:0000256" key="1">
    <source>
        <dbReference type="SAM" id="Phobius"/>
    </source>
</evidence>
<feature type="transmembrane region" description="Helical" evidence="1">
    <location>
        <begin position="391"/>
        <end position="408"/>
    </location>
</feature>
<proteinExistence type="predicted"/>
<feature type="transmembrane region" description="Helical" evidence="1">
    <location>
        <begin position="437"/>
        <end position="459"/>
    </location>
</feature>
<keyword evidence="1" id="KW-0472">Membrane</keyword>
<dbReference type="Proteomes" id="UP000809431">
    <property type="component" value="Unassembled WGS sequence"/>
</dbReference>